<reference evidence="1 3" key="1">
    <citation type="journal article" date="2001" name="Int. J. Syst. Evol. Microbiol.">
        <title>Agreia bicolorata gen. nov., sp. nov., to accommodate actinobacteria isolated from narrow reed grass infected by the nematode Heteroanguina graminophila.</title>
        <authorList>
            <person name="Evtushenko L.I."/>
            <person name="Dorofeeva L.V."/>
            <person name="Dobrovolskaya T.G."/>
            <person name="Streshinskaya G.M."/>
            <person name="Subbotin S.A."/>
            <person name="Tiedje J.M."/>
        </authorList>
    </citation>
    <scope>NUCLEOTIDE SEQUENCE [LARGE SCALE GENOMIC DNA]</scope>
    <source>
        <strain evidence="1 3">VKM Ac-1804</strain>
    </source>
</reference>
<organism evidence="2 4">
    <name type="scientific">Agreia bicolorata</name>
    <dbReference type="NCBI Taxonomy" id="110935"/>
    <lineage>
        <taxon>Bacteria</taxon>
        <taxon>Bacillati</taxon>
        <taxon>Actinomycetota</taxon>
        <taxon>Actinomycetes</taxon>
        <taxon>Micrococcales</taxon>
        <taxon>Microbacteriaceae</taxon>
        <taxon>Agreia</taxon>
    </lineage>
</organism>
<name>A0A1T4WS65_9MICO</name>
<protein>
    <submittedName>
        <fullName evidence="2">Uncharacterized protein</fullName>
    </submittedName>
</protein>
<accession>A0A1T4WS65</accession>
<dbReference type="Proteomes" id="UP000032503">
    <property type="component" value="Unassembled WGS sequence"/>
</dbReference>
<dbReference type="Proteomes" id="UP000189735">
    <property type="component" value="Unassembled WGS sequence"/>
</dbReference>
<dbReference type="EMBL" id="FUYG01000001">
    <property type="protein sequence ID" value="SKA79957.1"/>
    <property type="molecule type" value="Genomic_DNA"/>
</dbReference>
<evidence type="ECO:0000313" key="1">
    <source>
        <dbReference type="EMBL" id="KJC64254.1"/>
    </source>
</evidence>
<reference evidence="4" key="3">
    <citation type="submission" date="2017-02" db="EMBL/GenBank/DDBJ databases">
        <authorList>
            <person name="Varghese N."/>
            <person name="Submissions S."/>
        </authorList>
    </citation>
    <scope>NUCLEOTIDE SEQUENCE [LARGE SCALE GENOMIC DNA]</scope>
    <source>
        <strain evidence="4">VKM Ac-2052</strain>
    </source>
</reference>
<gene>
    <name evidence="2" type="ORF">SAMN06295879_0145</name>
    <name evidence="1" type="ORF">TZ00_07160</name>
</gene>
<keyword evidence="3" id="KW-1185">Reference proteome</keyword>
<reference evidence="2" key="4">
    <citation type="submission" date="2017-02" db="EMBL/GenBank/DDBJ databases">
        <authorList>
            <person name="Peterson S.W."/>
        </authorList>
    </citation>
    <scope>NUCLEOTIDE SEQUENCE [LARGE SCALE GENOMIC DNA]</scope>
    <source>
        <strain evidence="2">VKM Ac-2052</strain>
    </source>
</reference>
<evidence type="ECO:0000313" key="2">
    <source>
        <dbReference type="EMBL" id="SKA79957.1"/>
    </source>
</evidence>
<sequence>MHDVPASIRCLLLSALEAESKAVGPEVRDAVRTTHYLLAGCRDAGVSVASIADVVQVRAESIRLRSVDGVLSVAVFARLAGVTVDEVSMWQRDGLLPTATPDALKRTGYPASALVAGLLATSEGGDASCLHPKRSL</sequence>
<dbReference type="EMBL" id="JYFC01000003">
    <property type="protein sequence ID" value="KJC64254.1"/>
    <property type="molecule type" value="Genomic_DNA"/>
</dbReference>
<proteinExistence type="predicted"/>
<evidence type="ECO:0000313" key="4">
    <source>
        <dbReference type="Proteomes" id="UP000189735"/>
    </source>
</evidence>
<reference evidence="1" key="2">
    <citation type="submission" date="2015-02" db="EMBL/GenBank/DDBJ databases">
        <authorList>
            <person name="Vasilyev I.Y."/>
            <person name="Siniagina M.N."/>
            <person name="Malanin S.Y."/>
            <person name="Boulygina E.A."/>
            <person name="Grygoryeva T.V."/>
            <person name="Yarullina D.R."/>
            <person name="Ilinskaya O.N."/>
        </authorList>
    </citation>
    <scope>NUCLEOTIDE SEQUENCE</scope>
    <source>
        <strain evidence="1">VKM Ac-1804</strain>
    </source>
</reference>
<dbReference type="AlphaFoldDB" id="A0A1T4WS65"/>
<evidence type="ECO:0000313" key="3">
    <source>
        <dbReference type="Proteomes" id="UP000032503"/>
    </source>
</evidence>